<evidence type="ECO:0000313" key="3">
    <source>
        <dbReference type="Proteomes" id="UP000564704"/>
    </source>
</evidence>
<comment type="caution">
    <text evidence="2">The sequence shown here is derived from an EMBL/GenBank/DDBJ whole genome shotgun (WGS) entry which is preliminary data.</text>
</comment>
<dbReference type="AlphaFoldDB" id="A0A844D344"/>
<reference evidence="2 3" key="1">
    <citation type="submission" date="2019-05" db="EMBL/GenBank/DDBJ databases">
        <title>Roseovarius bejariae sp. nov., a moderately halophylic bacterium isolated from a saline soil in Rambla Salada (Murcia).</title>
        <authorList>
            <person name="Castro D.J."/>
            <person name="Gomez-Altuve A."/>
            <person name="Reina J.C."/>
            <person name="Rodriguez M."/>
            <person name="Sampedro I."/>
            <person name="Llamas I."/>
            <person name="Martinez-Checa F."/>
        </authorList>
    </citation>
    <scope>NUCLEOTIDE SEQUENCE [LARGE SCALE GENOMIC DNA]</scope>
    <source>
        <strain evidence="2 3">A21</strain>
    </source>
</reference>
<dbReference type="EMBL" id="SZWE01000001">
    <property type="protein sequence ID" value="MRU16273.1"/>
    <property type="molecule type" value="Genomic_DNA"/>
</dbReference>
<feature type="domain" description="Hedgehog/Intein (Hint)" evidence="1">
    <location>
        <begin position="33"/>
        <end position="163"/>
    </location>
</feature>
<sequence length="225" mass="24495">MLGWMSASYMGTKRTAEVTAAYDGAATGVMTGLLAGTCVATAMGWRRVDAMAEGDQVLTFDNGLQEVTKVTRIRLWDGEGQCPRRFWPLEVQAGALGNRSTLKILPSQPVMLESDAAETLYDDPFALVRARVLEGIRGIDRTPPANDAEVILLYFADEQVVFGKDGALIFCPSSRDLIERSLDGDDSQYSILPMHEAIRLVDKIEGDSWCRGPAAPYQTNDATAA</sequence>
<evidence type="ECO:0000313" key="2">
    <source>
        <dbReference type="EMBL" id="MRU16273.1"/>
    </source>
</evidence>
<dbReference type="InterPro" id="IPR036844">
    <property type="entry name" value="Hint_dom_sf"/>
</dbReference>
<protein>
    <recommendedName>
        <fullName evidence="1">Hedgehog/Intein (Hint) domain-containing protein</fullName>
    </recommendedName>
</protein>
<dbReference type="OrthoDB" id="7685535at2"/>
<gene>
    <name evidence="2" type="ORF">FDP25_12595</name>
</gene>
<dbReference type="Proteomes" id="UP000564704">
    <property type="component" value="Unassembled WGS sequence"/>
</dbReference>
<evidence type="ECO:0000259" key="1">
    <source>
        <dbReference type="Pfam" id="PF13403"/>
    </source>
</evidence>
<dbReference type="Pfam" id="PF13403">
    <property type="entry name" value="Hint_2"/>
    <property type="match status" value="1"/>
</dbReference>
<dbReference type="SUPFAM" id="SSF51294">
    <property type="entry name" value="Hedgehog/intein (Hint) domain"/>
    <property type="match status" value="1"/>
</dbReference>
<proteinExistence type="predicted"/>
<keyword evidence="3" id="KW-1185">Reference proteome</keyword>
<accession>A0A844D344</accession>
<dbReference type="InterPro" id="IPR028992">
    <property type="entry name" value="Hedgehog/Intein_dom"/>
</dbReference>
<organism evidence="2 3">
    <name type="scientific">Roseovarius bejariae</name>
    <dbReference type="NCBI Taxonomy" id="2576383"/>
    <lineage>
        <taxon>Bacteria</taxon>
        <taxon>Pseudomonadati</taxon>
        <taxon>Pseudomonadota</taxon>
        <taxon>Alphaproteobacteria</taxon>
        <taxon>Rhodobacterales</taxon>
        <taxon>Roseobacteraceae</taxon>
        <taxon>Roseovarius</taxon>
    </lineage>
</organism>
<name>A0A844D344_9RHOB</name>